<feature type="domain" description="RDD" evidence="6">
    <location>
        <begin position="23"/>
        <end position="139"/>
    </location>
</feature>
<comment type="subcellular location">
    <subcellularLocation>
        <location evidence="1">Membrane</location>
        <topology evidence="1">Multi-pass membrane protein</topology>
    </subcellularLocation>
</comment>
<feature type="transmembrane region" description="Helical" evidence="5">
    <location>
        <begin position="107"/>
        <end position="127"/>
    </location>
</feature>
<dbReference type="AlphaFoldDB" id="A0AAP2G3R8"/>
<evidence type="ECO:0000313" key="8">
    <source>
        <dbReference type="Proteomes" id="UP001315686"/>
    </source>
</evidence>
<reference evidence="7 8" key="1">
    <citation type="journal article" date="2021" name="Arch. Microbiol.">
        <title>Harenicola maris gen. nov., sp. nov. isolated from the Sea of Japan shallow sediments.</title>
        <authorList>
            <person name="Romanenko L.A."/>
            <person name="Kurilenko V.V."/>
            <person name="Chernysheva N.Y."/>
            <person name="Tekutyeva L.A."/>
            <person name="Velansky P.V."/>
            <person name="Svetashev V.I."/>
            <person name="Isaeva M.P."/>
        </authorList>
    </citation>
    <scope>NUCLEOTIDE SEQUENCE [LARGE SCALE GENOMIC DNA]</scope>
    <source>
        <strain evidence="7 8">KMM 3653</strain>
    </source>
</reference>
<keyword evidence="2 5" id="KW-0812">Transmembrane</keyword>
<evidence type="ECO:0000256" key="2">
    <source>
        <dbReference type="ARBA" id="ARBA00022692"/>
    </source>
</evidence>
<evidence type="ECO:0000256" key="5">
    <source>
        <dbReference type="SAM" id="Phobius"/>
    </source>
</evidence>
<accession>A0AAP2G3R8</accession>
<protein>
    <submittedName>
        <fullName evidence="7">RDD family protein</fullName>
    </submittedName>
</protein>
<keyword evidence="3 5" id="KW-1133">Transmembrane helix</keyword>
<evidence type="ECO:0000259" key="6">
    <source>
        <dbReference type="Pfam" id="PF06271"/>
    </source>
</evidence>
<comment type="caution">
    <text evidence="7">The sequence shown here is derived from an EMBL/GenBank/DDBJ whole genome shotgun (WGS) entry which is preliminary data.</text>
</comment>
<dbReference type="RefSeq" id="WP_327793293.1">
    <property type="nucleotide sequence ID" value="NZ_JADQAZ010000001.1"/>
</dbReference>
<name>A0AAP2G3R8_9RHOB</name>
<dbReference type="InterPro" id="IPR010432">
    <property type="entry name" value="RDD"/>
</dbReference>
<dbReference type="GO" id="GO:0016020">
    <property type="term" value="C:membrane"/>
    <property type="evidence" value="ECO:0007669"/>
    <property type="project" value="UniProtKB-SubCell"/>
</dbReference>
<evidence type="ECO:0000256" key="4">
    <source>
        <dbReference type="ARBA" id="ARBA00023136"/>
    </source>
</evidence>
<proteinExistence type="predicted"/>
<dbReference type="EMBL" id="JADQAZ010000001">
    <property type="protein sequence ID" value="MBT0957118.1"/>
    <property type="molecule type" value="Genomic_DNA"/>
</dbReference>
<keyword evidence="8" id="KW-1185">Reference proteome</keyword>
<evidence type="ECO:0000256" key="3">
    <source>
        <dbReference type="ARBA" id="ARBA00022989"/>
    </source>
</evidence>
<dbReference type="Proteomes" id="UP001315686">
    <property type="component" value="Unassembled WGS sequence"/>
</dbReference>
<feature type="transmembrane region" description="Helical" evidence="5">
    <location>
        <begin position="27"/>
        <end position="45"/>
    </location>
</feature>
<sequence length="150" mass="16596">MTYSDPSGLPDPEIHADFYDSTTSKRFFAWVIDCLAIFFLTLLIIPFTLFLGLLIFPFLWLMVGLVYRIVTLANWSATPGMRIMAIEFRTLRGTHFALGEAAMHTGIYTLSLGSIVVQVISVVLMLTNPRGQGLSDMIVGSAVINRAASF</sequence>
<evidence type="ECO:0000256" key="1">
    <source>
        <dbReference type="ARBA" id="ARBA00004141"/>
    </source>
</evidence>
<gene>
    <name evidence="7" type="ORF">IV417_06955</name>
</gene>
<feature type="transmembrane region" description="Helical" evidence="5">
    <location>
        <begin position="50"/>
        <end position="70"/>
    </location>
</feature>
<organism evidence="7 8">
    <name type="scientific">Harenicola maris</name>
    <dbReference type="NCBI Taxonomy" id="2841044"/>
    <lineage>
        <taxon>Bacteria</taxon>
        <taxon>Pseudomonadati</taxon>
        <taxon>Pseudomonadota</taxon>
        <taxon>Alphaproteobacteria</taxon>
        <taxon>Rhodobacterales</taxon>
        <taxon>Paracoccaceae</taxon>
        <taxon>Harenicola</taxon>
    </lineage>
</organism>
<evidence type="ECO:0000313" key="7">
    <source>
        <dbReference type="EMBL" id="MBT0957118.1"/>
    </source>
</evidence>
<dbReference type="Pfam" id="PF06271">
    <property type="entry name" value="RDD"/>
    <property type="match status" value="1"/>
</dbReference>
<keyword evidence="4 5" id="KW-0472">Membrane</keyword>